<dbReference type="InterPro" id="IPR025333">
    <property type="entry name" value="DUF4239"/>
</dbReference>
<feature type="transmembrane region" description="Helical" evidence="1">
    <location>
        <begin position="190"/>
        <end position="209"/>
    </location>
</feature>
<dbReference type="RefSeq" id="WP_238202893.1">
    <property type="nucleotide sequence ID" value="NZ_JBHTND010000029.1"/>
</dbReference>
<feature type="transmembrane region" description="Helical" evidence="1">
    <location>
        <begin position="47"/>
        <end position="69"/>
    </location>
</feature>
<dbReference type="Proteomes" id="UP001597176">
    <property type="component" value="Unassembled WGS sequence"/>
</dbReference>
<feature type="transmembrane region" description="Helical" evidence="1">
    <location>
        <begin position="12"/>
        <end position="35"/>
    </location>
</feature>
<evidence type="ECO:0000313" key="2">
    <source>
        <dbReference type="EMBL" id="MFD1303412.1"/>
    </source>
</evidence>
<protein>
    <submittedName>
        <fullName evidence="2">DUF4239 domain-containing protein</fullName>
    </submittedName>
</protein>
<feature type="transmembrane region" description="Helical" evidence="1">
    <location>
        <begin position="216"/>
        <end position="236"/>
    </location>
</feature>
<dbReference type="Pfam" id="PF14023">
    <property type="entry name" value="Bestrophin-like"/>
    <property type="match status" value="1"/>
</dbReference>
<proteinExistence type="predicted"/>
<comment type="caution">
    <text evidence="2">The sequence shown here is derived from an EMBL/GenBank/DDBJ whole genome shotgun (WGS) entry which is preliminary data.</text>
</comment>
<keyword evidence="3" id="KW-1185">Reference proteome</keyword>
<keyword evidence="1" id="KW-0472">Membrane</keyword>
<accession>A0ABW3X1B2</accession>
<sequence>MVLTYWLDQPVWLMFAMLGAIFAACMSVLCLLSALPVSRPGMFKLGLGIVAPYFNAISVMLALLTGFVANDAWERQRQASKIVQSEKTNLLAAHDLSLATASDMSEIRKRLLAYTNALIDDEWPKMAMEESSTAASEALGRLMQAVADPRHTNEAGAAAHSALLDAVMNLRAARGDRLGLSEAHGDQSKWLTLMVLAILTLISIALIHVDKPVPQAVTMILFSIATVTTLGVIAMHERPFDGPMPMSAAPLETARSVMIGPAQ</sequence>
<keyword evidence="1" id="KW-1133">Transmembrane helix</keyword>
<keyword evidence="1" id="KW-0812">Transmembrane</keyword>
<reference evidence="3" key="1">
    <citation type="journal article" date="2019" name="Int. J. Syst. Evol. Microbiol.">
        <title>The Global Catalogue of Microorganisms (GCM) 10K type strain sequencing project: providing services to taxonomists for standard genome sequencing and annotation.</title>
        <authorList>
            <consortium name="The Broad Institute Genomics Platform"/>
            <consortium name="The Broad Institute Genome Sequencing Center for Infectious Disease"/>
            <person name="Wu L."/>
            <person name="Ma J."/>
        </authorList>
    </citation>
    <scope>NUCLEOTIDE SEQUENCE [LARGE SCALE GENOMIC DNA]</scope>
    <source>
        <strain evidence="3">CCUG 56108</strain>
    </source>
</reference>
<evidence type="ECO:0000256" key="1">
    <source>
        <dbReference type="SAM" id="Phobius"/>
    </source>
</evidence>
<organism evidence="2 3">
    <name type="scientific">Methylobacterium marchantiae</name>
    <dbReference type="NCBI Taxonomy" id="600331"/>
    <lineage>
        <taxon>Bacteria</taxon>
        <taxon>Pseudomonadati</taxon>
        <taxon>Pseudomonadota</taxon>
        <taxon>Alphaproteobacteria</taxon>
        <taxon>Hyphomicrobiales</taxon>
        <taxon>Methylobacteriaceae</taxon>
        <taxon>Methylobacterium</taxon>
    </lineage>
</organism>
<name>A0ABW3X1B2_9HYPH</name>
<evidence type="ECO:0000313" key="3">
    <source>
        <dbReference type="Proteomes" id="UP001597176"/>
    </source>
</evidence>
<dbReference type="EMBL" id="JBHTND010000029">
    <property type="protein sequence ID" value="MFD1303412.1"/>
    <property type="molecule type" value="Genomic_DNA"/>
</dbReference>
<gene>
    <name evidence="2" type="ORF">ACFQ4G_17705</name>
</gene>